<name>A0A318ECA7_9FIRM</name>
<proteinExistence type="predicted"/>
<gene>
    <name evidence="2" type="ORF">C8C78_101118</name>
</gene>
<dbReference type="RefSeq" id="WP_110300678.1">
    <property type="nucleotide sequence ID" value="NZ_QICM01000001.1"/>
</dbReference>
<protein>
    <submittedName>
        <fullName evidence="2">Uncharacterized protein</fullName>
    </submittedName>
</protein>
<reference evidence="2 3" key="1">
    <citation type="submission" date="2018-04" db="EMBL/GenBank/DDBJ databases">
        <title>Subsurface microbial communities from deep shales in Ohio and West Virginia, USA.</title>
        <authorList>
            <person name="Wrighton K."/>
        </authorList>
    </citation>
    <scope>NUCLEOTIDE SEQUENCE [LARGE SCALE GENOMIC DNA]</scope>
    <source>
        <strain evidence="2 3">MSL28</strain>
    </source>
</reference>
<organism evidence="2 3">
    <name type="scientific">Halanaerobium congolense</name>
    <dbReference type="NCBI Taxonomy" id="54121"/>
    <lineage>
        <taxon>Bacteria</taxon>
        <taxon>Bacillati</taxon>
        <taxon>Bacillota</taxon>
        <taxon>Clostridia</taxon>
        <taxon>Halanaerobiales</taxon>
        <taxon>Halanaerobiaceae</taxon>
        <taxon>Halanaerobium</taxon>
    </lineage>
</organism>
<dbReference type="AlphaFoldDB" id="A0A318ECA7"/>
<evidence type="ECO:0000313" key="3">
    <source>
        <dbReference type="Proteomes" id="UP000247389"/>
    </source>
</evidence>
<comment type="caution">
    <text evidence="2">The sequence shown here is derived from an EMBL/GenBank/DDBJ whole genome shotgun (WGS) entry which is preliminary data.</text>
</comment>
<evidence type="ECO:0000313" key="2">
    <source>
        <dbReference type="EMBL" id="PXV70121.1"/>
    </source>
</evidence>
<feature type="coiled-coil region" evidence="1">
    <location>
        <begin position="199"/>
        <end position="230"/>
    </location>
</feature>
<keyword evidence="1" id="KW-0175">Coiled coil</keyword>
<evidence type="ECO:0000256" key="1">
    <source>
        <dbReference type="SAM" id="Coils"/>
    </source>
</evidence>
<accession>A0A318ECA7</accession>
<dbReference type="Proteomes" id="UP000247389">
    <property type="component" value="Unassembled WGS sequence"/>
</dbReference>
<dbReference type="EMBL" id="QICM01000001">
    <property type="protein sequence ID" value="PXV70121.1"/>
    <property type="molecule type" value="Genomic_DNA"/>
</dbReference>
<sequence>MGKLLMTLRERTLLMNSETIKDYEKLKKLIEERPTIKGAELKNLDSKMQTFFRNMYSKVLKQSASEWSSNSAHPVDVIIDEEKTIQCQLCHQPIKNICYIVNKINENELIVGSDCVKNFEMNLGKPIEKLLEDMLKTKRLTILNESCNNIEDIINTWEYTLENFDVLIPGYLEKEYLELGTQIKKNYNNFIEKKNKKKNEDIIKTIEDLLEKREILIKKLENYVKDHKNDKYVVTRSMVKWLKQKNKHKVIKWLKSTGKVGMKTAHRIGEDNYLQSLVDDLNLKLKNTNIKIINFTPNYKGRKGYIYQYQNNLKLFCSYNNFLLESSWMIFNGSLNEDYDEMKNNLLSHSIPHQDSYQMVTNMLFNIIKKLKLSIHLFDKDFDQLFIYNNETDKYFIMDNFSSFINKNLNYIVKEENNNKNILSIIKLKNKKEYNKVDIEYLLEERYSREEINYLINQYN</sequence>